<comment type="subunit">
    <text evidence="7">Homotrimer.</text>
</comment>
<dbReference type="GO" id="GO:0016410">
    <property type="term" value="F:N-acyltransferase activity"/>
    <property type="evidence" value="ECO:0007669"/>
    <property type="project" value="InterPro"/>
</dbReference>
<evidence type="ECO:0000256" key="1">
    <source>
        <dbReference type="ARBA" id="ARBA00022516"/>
    </source>
</evidence>
<dbReference type="CDD" id="cd03352">
    <property type="entry name" value="LbH_LpxD"/>
    <property type="match status" value="1"/>
</dbReference>
<name>A0A2T0WTP1_9RHOB</name>
<dbReference type="PROSITE" id="PS00101">
    <property type="entry name" value="HEXAPEP_TRANSFERASES"/>
    <property type="match status" value="2"/>
</dbReference>
<keyword evidence="6 7" id="KW-0012">Acyltransferase</keyword>
<evidence type="ECO:0000313" key="9">
    <source>
        <dbReference type="Proteomes" id="UP000238392"/>
    </source>
</evidence>
<evidence type="ECO:0000256" key="5">
    <source>
        <dbReference type="ARBA" id="ARBA00023098"/>
    </source>
</evidence>
<comment type="pathway">
    <text evidence="7">Bacterial outer membrane biogenesis; LPS lipid A biosynthesis.</text>
</comment>
<dbReference type="HAMAP" id="MF_00523">
    <property type="entry name" value="LpxD"/>
    <property type="match status" value="1"/>
</dbReference>
<evidence type="ECO:0000256" key="2">
    <source>
        <dbReference type="ARBA" id="ARBA00022556"/>
    </source>
</evidence>
<dbReference type="GO" id="GO:0016020">
    <property type="term" value="C:membrane"/>
    <property type="evidence" value="ECO:0007669"/>
    <property type="project" value="GOC"/>
</dbReference>
<keyword evidence="2 7" id="KW-0441">Lipid A biosynthesis</keyword>
<comment type="catalytic activity">
    <reaction evidence="7">
        <text>a UDP-3-O-[(3R)-3-hydroxyacyl]-alpha-D-glucosamine + a (3R)-hydroxyacyl-[ACP] = a UDP-2-N,3-O-bis[(3R)-3-hydroxyacyl]-alpha-D-glucosamine + holo-[ACP] + H(+)</text>
        <dbReference type="Rhea" id="RHEA:53836"/>
        <dbReference type="Rhea" id="RHEA-COMP:9685"/>
        <dbReference type="Rhea" id="RHEA-COMP:9945"/>
        <dbReference type="ChEBI" id="CHEBI:15378"/>
        <dbReference type="ChEBI" id="CHEBI:64479"/>
        <dbReference type="ChEBI" id="CHEBI:78827"/>
        <dbReference type="ChEBI" id="CHEBI:137740"/>
        <dbReference type="ChEBI" id="CHEBI:137748"/>
        <dbReference type="EC" id="2.3.1.191"/>
    </reaction>
</comment>
<dbReference type="EMBL" id="PVTQ01000005">
    <property type="protein sequence ID" value="PRY90049.1"/>
    <property type="molecule type" value="Genomic_DNA"/>
</dbReference>
<dbReference type="Proteomes" id="UP000238392">
    <property type="component" value="Unassembled WGS sequence"/>
</dbReference>
<dbReference type="GO" id="GO:0103118">
    <property type="term" value="F:UDP-3-O-[(3R)-3-hydroxyacyl]-glucosamine N-acyltransferase activity"/>
    <property type="evidence" value="ECO:0007669"/>
    <property type="project" value="UniProtKB-EC"/>
</dbReference>
<feature type="active site" description="Proton acceptor" evidence="7">
    <location>
        <position position="259"/>
    </location>
</feature>
<proteinExistence type="inferred from homology"/>
<evidence type="ECO:0000256" key="6">
    <source>
        <dbReference type="ARBA" id="ARBA00023315"/>
    </source>
</evidence>
<protein>
    <recommendedName>
        <fullName evidence="7">UDP-3-O-acylglucosamine N-acyltransferase</fullName>
        <ecNumber evidence="7">2.3.1.191</ecNumber>
    </recommendedName>
</protein>
<keyword evidence="3 7" id="KW-0808">Transferase</keyword>
<keyword evidence="9" id="KW-1185">Reference proteome</keyword>
<dbReference type="Pfam" id="PF00132">
    <property type="entry name" value="Hexapep"/>
    <property type="match status" value="2"/>
</dbReference>
<dbReference type="NCBIfam" id="NF002060">
    <property type="entry name" value="PRK00892.1"/>
    <property type="match status" value="1"/>
</dbReference>
<keyword evidence="5 7" id="KW-0443">Lipid metabolism</keyword>
<keyword evidence="1 7" id="KW-0444">Lipid biosynthesis</keyword>
<dbReference type="Gene3D" id="2.160.10.10">
    <property type="entry name" value="Hexapeptide repeat proteins"/>
    <property type="match status" value="1"/>
</dbReference>
<dbReference type="InterPro" id="IPR007691">
    <property type="entry name" value="LpxD"/>
</dbReference>
<dbReference type="InterPro" id="IPR011004">
    <property type="entry name" value="Trimer_LpxA-like_sf"/>
</dbReference>
<dbReference type="EC" id="2.3.1.191" evidence="7"/>
<evidence type="ECO:0000256" key="4">
    <source>
        <dbReference type="ARBA" id="ARBA00022737"/>
    </source>
</evidence>
<accession>A0A2T0WTP1</accession>
<dbReference type="UniPathway" id="UPA00973"/>
<dbReference type="AlphaFoldDB" id="A0A2T0WTP1"/>
<evidence type="ECO:0000313" key="8">
    <source>
        <dbReference type="EMBL" id="PRY90049.1"/>
    </source>
</evidence>
<dbReference type="InterPro" id="IPR001451">
    <property type="entry name" value="Hexapep"/>
</dbReference>
<comment type="similarity">
    <text evidence="7">Belongs to the transferase hexapeptide repeat family. LpxD subfamily.</text>
</comment>
<dbReference type="SUPFAM" id="SSF51161">
    <property type="entry name" value="Trimeric LpxA-like enzymes"/>
    <property type="match status" value="1"/>
</dbReference>
<dbReference type="Gene3D" id="3.40.1390.10">
    <property type="entry name" value="MurE/MurF, N-terminal domain"/>
    <property type="match status" value="1"/>
</dbReference>
<reference evidence="8 9" key="1">
    <citation type="submission" date="2018-03" db="EMBL/GenBank/DDBJ databases">
        <title>Genomic Encyclopedia of Archaeal and Bacterial Type Strains, Phase II (KMG-II): from individual species to whole genera.</title>
        <authorList>
            <person name="Goeker M."/>
        </authorList>
    </citation>
    <scope>NUCLEOTIDE SEQUENCE [LARGE SCALE GENOMIC DNA]</scope>
    <source>
        <strain evidence="8 9">DSM 100212</strain>
    </source>
</reference>
<dbReference type="PANTHER" id="PTHR43378">
    <property type="entry name" value="UDP-3-O-ACYLGLUCOSAMINE N-ACYLTRANSFERASE"/>
    <property type="match status" value="1"/>
</dbReference>
<keyword evidence="4 7" id="KW-0677">Repeat</keyword>
<dbReference type="OrthoDB" id="9784739at2"/>
<dbReference type="InterPro" id="IPR018357">
    <property type="entry name" value="Hexapep_transf_CS"/>
</dbReference>
<evidence type="ECO:0000256" key="7">
    <source>
        <dbReference type="HAMAP-Rule" id="MF_00523"/>
    </source>
</evidence>
<organism evidence="8 9">
    <name type="scientific">Donghicola tyrosinivorans</name>
    <dbReference type="NCBI Taxonomy" id="1652492"/>
    <lineage>
        <taxon>Bacteria</taxon>
        <taxon>Pseudomonadati</taxon>
        <taxon>Pseudomonadota</taxon>
        <taxon>Alphaproteobacteria</taxon>
        <taxon>Rhodobacterales</taxon>
        <taxon>Roseobacteraceae</taxon>
        <taxon>Donghicola</taxon>
    </lineage>
</organism>
<sequence>MRYTVAELARALGVPALGNADLCITRVAEPAHAGPEDLAIAMKPEYAETLSKGQAKVALLWSGADWQALGLEAAICLDRPRFGMSTISAMVDPGQGYAAGIHPSAIIDPSAELADDVSVGPFTVIGARAKIGAGTVIASHVTIARDVTIGEVSLIHPGVRIYSDVHIGARAILHGNVVIGGDGFSFVTPEESGVERARSSLGDQGEIKSQAWARIHSLGGVEIGDDVEIGANSTVDRGTVRATRVGSGTKIDNLVQIGHNVVVGQDCLLCAQAAVAGSSKIGRNTVIAGQAGVADNLVIGENVVIGAASAVLSNVPSGRAMLGYPAVKMDTHIESYKGLRRLPRLLKEFAELKKSVTKIGSTD</sequence>
<dbReference type="PANTHER" id="PTHR43378:SF2">
    <property type="entry name" value="UDP-3-O-ACYLGLUCOSAMINE N-ACYLTRANSFERASE 1, MITOCHONDRIAL-RELATED"/>
    <property type="match status" value="1"/>
</dbReference>
<evidence type="ECO:0000256" key="3">
    <source>
        <dbReference type="ARBA" id="ARBA00022679"/>
    </source>
</evidence>
<dbReference type="NCBIfam" id="TIGR01853">
    <property type="entry name" value="lipid_A_lpxD"/>
    <property type="match status" value="1"/>
</dbReference>
<dbReference type="RefSeq" id="WP_106263881.1">
    <property type="nucleotide sequence ID" value="NZ_PVTQ01000005.1"/>
</dbReference>
<dbReference type="GO" id="GO:0009245">
    <property type="term" value="P:lipid A biosynthetic process"/>
    <property type="evidence" value="ECO:0007669"/>
    <property type="project" value="UniProtKB-UniRule"/>
</dbReference>
<gene>
    <name evidence="7" type="primary">lpxD</name>
    <name evidence="8" type="ORF">CLV74_10528</name>
</gene>
<comment type="caution">
    <text evidence="8">The sequence shown here is derived from an EMBL/GenBank/DDBJ whole genome shotgun (WGS) entry which is preliminary data.</text>
</comment>
<comment type="function">
    <text evidence="7">Catalyzes the N-acylation of UDP-3-O-acylglucosamine using 3-hydroxyacyl-ACP as the acyl donor. Is involved in the biosynthesis of lipid A, a phosphorylated glycolipid that anchors the lipopolysaccharide to the outer membrane of the cell.</text>
</comment>